<feature type="region of interest" description="Disordered" evidence="1">
    <location>
        <begin position="1"/>
        <end position="20"/>
    </location>
</feature>
<dbReference type="Proteomes" id="UP001240236">
    <property type="component" value="Unassembled WGS sequence"/>
</dbReference>
<sequence length="88" mass="9388">MSPPAGPAGPEDRAARLSRTDRTYVVPAGHVGRLGHLPVAVFAYATGLAAPRADLPDRQRRRHRARGHLHTGMITGATDPRRTTSTGT</sequence>
<proteinExistence type="predicted"/>
<evidence type="ECO:0000313" key="2">
    <source>
        <dbReference type="EMBL" id="MDQ0364439.1"/>
    </source>
</evidence>
<dbReference type="EMBL" id="JAUSUZ010000001">
    <property type="protein sequence ID" value="MDQ0364439.1"/>
    <property type="molecule type" value="Genomic_DNA"/>
</dbReference>
<protein>
    <submittedName>
        <fullName evidence="2">Uncharacterized protein</fullName>
    </submittedName>
</protein>
<feature type="compositionally biased region" description="Basic residues" evidence="1">
    <location>
        <begin position="59"/>
        <end position="69"/>
    </location>
</feature>
<comment type="caution">
    <text evidence="2">The sequence shown here is derived from an EMBL/GenBank/DDBJ whole genome shotgun (WGS) entry which is preliminary data.</text>
</comment>
<organism evidence="2 3">
    <name type="scientific">Catenuloplanes indicus</name>
    <dbReference type="NCBI Taxonomy" id="137267"/>
    <lineage>
        <taxon>Bacteria</taxon>
        <taxon>Bacillati</taxon>
        <taxon>Actinomycetota</taxon>
        <taxon>Actinomycetes</taxon>
        <taxon>Micromonosporales</taxon>
        <taxon>Micromonosporaceae</taxon>
        <taxon>Catenuloplanes</taxon>
    </lineage>
</organism>
<feature type="region of interest" description="Disordered" evidence="1">
    <location>
        <begin position="50"/>
        <end position="88"/>
    </location>
</feature>
<feature type="compositionally biased region" description="Basic and acidic residues" evidence="1">
    <location>
        <begin position="10"/>
        <end position="20"/>
    </location>
</feature>
<dbReference type="AlphaFoldDB" id="A0AAE3VW58"/>
<keyword evidence="3" id="KW-1185">Reference proteome</keyword>
<evidence type="ECO:0000313" key="3">
    <source>
        <dbReference type="Proteomes" id="UP001240236"/>
    </source>
</evidence>
<reference evidence="2 3" key="1">
    <citation type="submission" date="2023-07" db="EMBL/GenBank/DDBJ databases">
        <title>Sequencing the genomes of 1000 actinobacteria strains.</title>
        <authorList>
            <person name="Klenk H.-P."/>
        </authorList>
    </citation>
    <scope>NUCLEOTIDE SEQUENCE [LARGE SCALE GENOMIC DNA]</scope>
    <source>
        <strain evidence="2 3">DSM 44709</strain>
    </source>
</reference>
<accession>A0AAE3VW58</accession>
<name>A0AAE3VW58_9ACTN</name>
<gene>
    <name evidence="2" type="ORF">J2S42_001108</name>
</gene>
<evidence type="ECO:0000256" key="1">
    <source>
        <dbReference type="SAM" id="MobiDB-lite"/>
    </source>
</evidence>
<dbReference type="RefSeq" id="WP_307235846.1">
    <property type="nucleotide sequence ID" value="NZ_JAUSUZ010000001.1"/>
</dbReference>